<proteinExistence type="predicted"/>
<protein>
    <recommendedName>
        <fullName evidence="2">Tyr recombinase domain-containing protein</fullName>
    </recommendedName>
</protein>
<accession>A0ABN8RST2</accession>
<evidence type="ECO:0000256" key="1">
    <source>
        <dbReference type="ARBA" id="ARBA00023172"/>
    </source>
</evidence>
<keyword evidence="1" id="KW-0233">DNA recombination</keyword>
<evidence type="ECO:0000313" key="4">
    <source>
        <dbReference type="Proteomes" id="UP001159405"/>
    </source>
</evidence>
<feature type="non-terminal residue" evidence="3">
    <location>
        <position position="141"/>
    </location>
</feature>
<comment type="caution">
    <text evidence="3">The sequence shown here is derived from an EMBL/GenBank/DDBJ whole genome shotgun (WGS) entry which is preliminary data.</text>
</comment>
<dbReference type="SUPFAM" id="SSF56349">
    <property type="entry name" value="DNA breaking-rejoining enzymes"/>
    <property type="match status" value="1"/>
</dbReference>
<sequence>MGVNKLNSLMKTMADKAGFDEKRRLTNHSARKTMIQKLNDNNIPPTHIMQLSGHRNVQSVNNYSSVSNEQQKNMSLILSGNTTMSSSRSGVATECCESSFMKSSSFPAAGPFSGAVFHGGQFNITINTVNKSPTSTEHSTE</sequence>
<dbReference type="Proteomes" id="UP001159405">
    <property type="component" value="Unassembled WGS sequence"/>
</dbReference>
<evidence type="ECO:0000259" key="2">
    <source>
        <dbReference type="Pfam" id="PF00589"/>
    </source>
</evidence>
<evidence type="ECO:0000313" key="3">
    <source>
        <dbReference type="EMBL" id="CAH3182397.1"/>
    </source>
</evidence>
<dbReference type="Gene3D" id="1.10.443.10">
    <property type="entry name" value="Intergrase catalytic core"/>
    <property type="match status" value="1"/>
</dbReference>
<dbReference type="Pfam" id="PF00589">
    <property type="entry name" value="Phage_integrase"/>
    <property type="match status" value="1"/>
</dbReference>
<feature type="domain" description="Tyr recombinase" evidence="2">
    <location>
        <begin position="4"/>
        <end position="68"/>
    </location>
</feature>
<dbReference type="InterPro" id="IPR002104">
    <property type="entry name" value="Integrase_catalytic"/>
</dbReference>
<dbReference type="InterPro" id="IPR011010">
    <property type="entry name" value="DNA_brk_join_enz"/>
</dbReference>
<name>A0ABN8RST2_9CNID</name>
<organism evidence="3 4">
    <name type="scientific">Porites lobata</name>
    <dbReference type="NCBI Taxonomy" id="104759"/>
    <lineage>
        <taxon>Eukaryota</taxon>
        <taxon>Metazoa</taxon>
        <taxon>Cnidaria</taxon>
        <taxon>Anthozoa</taxon>
        <taxon>Hexacorallia</taxon>
        <taxon>Scleractinia</taxon>
        <taxon>Fungiina</taxon>
        <taxon>Poritidae</taxon>
        <taxon>Porites</taxon>
    </lineage>
</organism>
<dbReference type="InterPro" id="IPR013762">
    <property type="entry name" value="Integrase-like_cat_sf"/>
</dbReference>
<keyword evidence="4" id="KW-1185">Reference proteome</keyword>
<dbReference type="EMBL" id="CALNXK010000322">
    <property type="protein sequence ID" value="CAH3182397.1"/>
    <property type="molecule type" value="Genomic_DNA"/>
</dbReference>
<reference evidence="3 4" key="1">
    <citation type="submission" date="2022-05" db="EMBL/GenBank/DDBJ databases">
        <authorList>
            <consortium name="Genoscope - CEA"/>
            <person name="William W."/>
        </authorList>
    </citation>
    <scope>NUCLEOTIDE SEQUENCE [LARGE SCALE GENOMIC DNA]</scope>
</reference>
<gene>
    <name evidence="3" type="ORF">PLOB_00026937</name>
</gene>